<feature type="domain" description="LysM" evidence="5">
    <location>
        <begin position="409"/>
        <end position="455"/>
    </location>
</feature>
<dbReference type="STRING" id="5098.A0A507QRH3"/>
<keyword evidence="4" id="KW-0732">Signal</keyword>
<reference evidence="6 7" key="1">
    <citation type="submission" date="2019-06" db="EMBL/GenBank/DDBJ databases">
        <title>Wine fermentation using esterase from Monascus purpureus.</title>
        <authorList>
            <person name="Geng C."/>
            <person name="Zhang Y."/>
        </authorList>
    </citation>
    <scope>NUCLEOTIDE SEQUENCE [LARGE SCALE GENOMIC DNA]</scope>
    <source>
        <strain evidence="6">HQ1</strain>
    </source>
</reference>
<dbReference type="SMART" id="SM00257">
    <property type="entry name" value="LysM"/>
    <property type="match status" value="2"/>
</dbReference>
<dbReference type="PROSITE" id="PS51782">
    <property type="entry name" value="LYSM"/>
    <property type="match status" value="2"/>
</dbReference>
<evidence type="ECO:0000313" key="7">
    <source>
        <dbReference type="Proteomes" id="UP000319663"/>
    </source>
</evidence>
<evidence type="ECO:0000256" key="1">
    <source>
        <dbReference type="ARBA" id="ARBA00022669"/>
    </source>
</evidence>
<comment type="caution">
    <text evidence="6">The sequence shown here is derived from an EMBL/GenBank/DDBJ whole genome shotgun (WGS) entry which is preliminary data.</text>
</comment>
<dbReference type="EMBL" id="VIFY01000141">
    <property type="protein sequence ID" value="TQB69674.1"/>
    <property type="molecule type" value="Genomic_DNA"/>
</dbReference>
<dbReference type="PANTHER" id="PTHR34997">
    <property type="entry name" value="AM15"/>
    <property type="match status" value="1"/>
</dbReference>
<dbReference type="InterPro" id="IPR052210">
    <property type="entry name" value="LysM1-like"/>
</dbReference>
<keyword evidence="2" id="KW-0843">Virulence</keyword>
<protein>
    <recommendedName>
        <fullName evidence="5">LysM domain-containing protein</fullName>
    </recommendedName>
</protein>
<dbReference type="AlphaFoldDB" id="A0A507QRH3"/>
<evidence type="ECO:0000256" key="4">
    <source>
        <dbReference type="SAM" id="SignalP"/>
    </source>
</evidence>
<dbReference type="InterPro" id="IPR036779">
    <property type="entry name" value="LysM_dom_sf"/>
</dbReference>
<dbReference type="GO" id="GO:0008061">
    <property type="term" value="F:chitin binding"/>
    <property type="evidence" value="ECO:0007669"/>
    <property type="project" value="UniProtKB-KW"/>
</dbReference>
<dbReference type="Gene3D" id="3.10.350.10">
    <property type="entry name" value="LysM domain"/>
    <property type="match status" value="3"/>
</dbReference>
<feature type="domain" description="LysM" evidence="5">
    <location>
        <begin position="481"/>
        <end position="527"/>
    </location>
</feature>
<evidence type="ECO:0000256" key="3">
    <source>
        <dbReference type="SAM" id="MobiDB-lite"/>
    </source>
</evidence>
<dbReference type="PANTHER" id="PTHR34997:SF1">
    <property type="entry name" value="PEPTIDOGLYCAN-BINDING LYSIN DOMAIN"/>
    <property type="match status" value="1"/>
</dbReference>
<evidence type="ECO:0000313" key="6">
    <source>
        <dbReference type="EMBL" id="TQB69674.1"/>
    </source>
</evidence>
<proteinExistence type="predicted"/>
<feature type="chain" id="PRO_5021386953" description="LysM domain-containing protein" evidence="4">
    <location>
        <begin position="19"/>
        <end position="531"/>
    </location>
</feature>
<dbReference type="CDD" id="cd00118">
    <property type="entry name" value="LysM"/>
    <property type="match status" value="2"/>
</dbReference>
<dbReference type="SUPFAM" id="SSF54106">
    <property type="entry name" value="LysM domain"/>
    <property type="match status" value="2"/>
</dbReference>
<gene>
    <name evidence="6" type="ORF">MPDQ_001539</name>
</gene>
<accession>A0A507QRH3</accession>
<sequence length="531" mass="56984">MANSVIILAICLVSAVWSQQLQNASIYMEYPGLSKSCQSALNTSVSCQLALYPLAQDGGVLDEEGVEALCVDSCLSSLQSARSTIAEACTAQTDEIVLDDIAYPATYFADIYIYTYNLSCRKDRLLQMIHVLLYQRQTPFLSLTFFLNPEIDQNCTNLELGAAYCVEAVGSISTYSGYPTTTSTPWITVLPATFSSVDTLIPTSTSGVGYNCTTSLLPTASGTIPGCERYRNYDNSSEAYNDCSYVAFAYQETTDDLLQWNPSLSTNLSACDFQAGYSYCVKLTNLTTTPGGSYCVPVNSTTVVAGTAADCDCFTVIHGYDQGYTCSDLESDYLITERDLMTWNTWLSPDCDTNLFANLSSSDTRPVCVAVNASAPTGSAAPPPTTTTATTTTGTMGPTPTGIVANCTQYHTVQSGNTCDSIEASYGISFTQFYAWNPSIGSQCENLWLGYVYCVNGPIATGTGSAPVAPTQMGIVSNCNEYYTVASGDTCSGIESQFNDTFAELYQWNPAIGSNCKNLWVGYLICVGVSS</sequence>
<name>A0A507QRH3_MONPU</name>
<evidence type="ECO:0000256" key="2">
    <source>
        <dbReference type="ARBA" id="ARBA00023026"/>
    </source>
</evidence>
<dbReference type="Pfam" id="PF01476">
    <property type="entry name" value="LysM"/>
    <property type="match status" value="2"/>
</dbReference>
<keyword evidence="1" id="KW-0147">Chitin-binding</keyword>
<dbReference type="Proteomes" id="UP000319663">
    <property type="component" value="Unassembled WGS sequence"/>
</dbReference>
<dbReference type="InterPro" id="IPR018392">
    <property type="entry name" value="LysM"/>
</dbReference>
<organism evidence="6 7">
    <name type="scientific">Monascus purpureus</name>
    <name type="common">Red mold</name>
    <name type="synonym">Monascus anka</name>
    <dbReference type="NCBI Taxonomy" id="5098"/>
    <lineage>
        <taxon>Eukaryota</taxon>
        <taxon>Fungi</taxon>
        <taxon>Dikarya</taxon>
        <taxon>Ascomycota</taxon>
        <taxon>Pezizomycotina</taxon>
        <taxon>Eurotiomycetes</taxon>
        <taxon>Eurotiomycetidae</taxon>
        <taxon>Eurotiales</taxon>
        <taxon>Aspergillaceae</taxon>
        <taxon>Monascus</taxon>
    </lineage>
</organism>
<feature type="region of interest" description="Disordered" evidence="3">
    <location>
        <begin position="376"/>
        <end position="395"/>
    </location>
</feature>
<keyword evidence="7" id="KW-1185">Reference proteome</keyword>
<feature type="signal peptide" evidence="4">
    <location>
        <begin position="1"/>
        <end position="18"/>
    </location>
</feature>
<evidence type="ECO:0000259" key="5">
    <source>
        <dbReference type="PROSITE" id="PS51782"/>
    </source>
</evidence>